<evidence type="ECO:0000256" key="2">
    <source>
        <dbReference type="ARBA" id="ARBA00004429"/>
    </source>
</evidence>
<dbReference type="InterPro" id="IPR003661">
    <property type="entry name" value="HisK_dim/P_dom"/>
</dbReference>
<dbReference type="Pfam" id="PF00672">
    <property type="entry name" value="HAMP"/>
    <property type="match status" value="1"/>
</dbReference>
<protein>
    <recommendedName>
        <fullName evidence="3">histidine kinase</fullName>
        <ecNumber evidence="3">2.7.13.3</ecNumber>
    </recommendedName>
</protein>
<evidence type="ECO:0000256" key="4">
    <source>
        <dbReference type="ARBA" id="ARBA00022475"/>
    </source>
</evidence>
<keyword evidence="14 15" id="KW-0472">Membrane</keyword>
<dbReference type="SMART" id="SM00304">
    <property type="entry name" value="HAMP"/>
    <property type="match status" value="1"/>
</dbReference>
<dbReference type="AlphaFoldDB" id="A0A0T7FF14"/>
<dbReference type="Pfam" id="PF02518">
    <property type="entry name" value="HATPase_c"/>
    <property type="match status" value="1"/>
</dbReference>
<dbReference type="InterPro" id="IPR005467">
    <property type="entry name" value="His_kinase_dom"/>
</dbReference>
<feature type="domain" description="Histidine kinase" evidence="16">
    <location>
        <begin position="275"/>
        <end position="473"/>
    </location>
</feature>
<evidence type="ECO:0000256" key="12">
    <source>
        <dbReference type="ARBA" id="ARBA00022989"/>
    </source>
</evidence>
<keyword evidence="10 18" id="KW-0418">Kinase</keyword>
<evidence type="ECO:0000256" key="8">
    <source>
        <dbReference type="ARBA" id="ARBA00022692"/>
    </source>
</evidence>
<gene>
    <name evidence="18" type="ORF">NGAL_HAMBI1145_19200</name>
</gene>
<keyword evidence="9" id="KW-0547">Nucleotide-binding</keyword>
<comment type="subcellular location">
    <subcellularLocation>
        <location evidence="2">Cell inner membrane</location>
        <topology evidence="2">Multi-pass membrane protein</topology>
    </subcellularLocation>
</comment>
<evidence type="ECO:0000256" key="13">
    <source>
        <dbReference type="ARBA" id="ARBA00023012"/>
    </source>
</evidence>
<keyword evidence="5" id="KW-0997">Cell inner membrane</keyword>
<dbReference type="PROSITE" id="PS50109">
    <property type="entry name" value="HIS_KIN"/>
    <property type="match status" value="1"/>
</dbReference>
<dbReference type="GO" id="GO:0000155">
    <property type="term" value="F:phosphorelay sensor kinase activity"/>
    <property type="evidence" value="ECO:0007669"/>
    <property type="project" value="InterPro"/>
</dbReference>
<evidence type="ECO:0000313" key="19">
    <source>
        <dbReference type="Proteomes" id="UP000046176"/>
    </source>
</evidence>
<name>A0A0T7FF14_NEOGA</name>
<dbReference type="EMBL" id="CCRH01000004">
    <property type="protein sequence ID" value="CDZ33607.1"/>
    <property type="molecule type" value="Genomic_DNA"/>
</dbReference>
<evidence type="ECO:0000256" key="10">
    <source>
        <dbReference type="ARBA" id="ARBA00022777"/>
    </source>
</evidence>
<dbReference type="InterPro" id="IPR004358">
    <property type="entry name" value="Sig_transdc_His_kin-like_C"/>
</dbReference>
<dbReference type="Gene3D" id="3.30.565.10">
    <property type="entry name" value="Histidine kinase-like ATPase, C-terminal domain"/>
    <property type="match status" value="1"/>
</dbReference>
<evidence type="ECO:0000256" key="1">
    <source>
        <dbReference type="ARBA" id="ARBA00000085"/>
    </source>
</evidence>
<evidence type="ECO:0000256" key="3">
    <source>
        <dbReference type="ARBA" id="ARBA00012438"/>
    </source>
</evidence>
<keyword evidence="12 15" id="KW-1133">Transmembrane helix</keyword>
<evidence type="ECO:0000256" key="6">
    <source>
        <dbReference type="ARBA" id="ARBA00022553"/>
    </source>
</evidence>
<accession>A0A0T7FF14</accession>
<dbReference type="GO" id="GO:0005886">
    <property type="term" value="C:plasma membrane"/>
    <property type="evidence" value="ECO:0007669"/>
    <property type="project" value="UniProtKB-SubCell"/>
</dbReference>
<dbReference type="SMART" id="SM00387">
    <property type="entry name" value="HATPase_c"/>
    <property type="match status" value="1"/>
</dbReference>
<dbReference type="SMART" id="SM00388">
    <property type="entry name" value="HisKA"/>
    <property type="match status" value="1"/>
</dbReference>
<proteinExistence type="predicted"/>
<dbReference type="InterPro" id="IPR003660">
    <property type="entry name" value="HAMP_dom"/>
</dbReference>
<keyword evidence="7" id="KW-0808">Transferase</keyword>
<comment type="catalytic activity">
    <reaction evidence="1">
        <text>ATP + protein L-histidine = ADP + protein N-phospho-L-histidine.</text>
        <dbReference type="EC" id="2.7.13.3"/>
    </reaction>
</comment>
<sequence>MKRFWTRSLAAQFIGFMLLALACSQALSFLISWDERDKALKAVSKSEFFSRTATITRLMESIPPHLRQDVLAASETSYARFWLSDQAPDDADAWRGRAVEELARPLPNLPNFPPEWRVQPAAIDRPEERRRIVAKNAGEAWVTPASGLWSLPQPAKFAYIGQWDGFGLAVQLQDGRWLNSAYYKVIPNNWWTSQSLFTLSITALILSVIGILTANRIARPLRRLAVSAEALGRGESLPPLPEEGPDDIRRTAEAFNRMQQSLHRFVEDRTRMLAAIGHDLRTPLTSLRLRAEFVGDPELQQKMLVTIDEIQVMTEATIAFAKGEATVEETKTVNLNALVESLCADLEEMGQRVEYVESRKITYRCRPDGLRRAVRNLIENAIRYGGQAKVFVRQSPSATEIVVEDPGPGIPDAMREKVFSPFFRLEKSRNRETGGVGLGLSIARAIVRHHGGDIVLASNNPGLRASISLPVIERPELSPAARRPREKIAAQWTL</sequence>
<evidence type="ECO:0000256" key="9">
    <source>
        <dbReference type="ARBA" id="ARBA00022741"/>
    </source>
</evidence>
<keyword evidence="13" id="KW-0902">Two-component regulatory system</keyword>
<evidence type="ECO:0000313" key="18">
    <source>
        <dbReference type="EMBL" id="CDZ33607.1"/>
    </source>
</evidence>
<dbReference type="Gene3D" id="1.10.8.500">
    <property type="entry name" value="HAMP domain in histidine kinase"/>
    <property type="match status" value="1"/>
</dbReference>
<dbReference type="SUPFAM" id="SSF55874">
    <property type="entry name" value="ATPase domain of HSP90 chaperone/DNA topoisomerase II/histidine kinase"/>
    <property type="match status" value="1"/>
</dbReference>
<organism evidence="18 19">
    <name type="scientific">Neorhizobium galegae bv. officinalis</name>
    <dbReference type="NCBI Taxonomy" id="323656"/>
    <lineage>
        <taxon>Bacteria</taxon>
        <taxon>Pseudomonadati</taxon>
        <taxon>Pseudomonadota</taxon>
        <taxon>Alphaproteobacteria</taxon>
        <taxon>Hyphomicrobiales</taxon>
        <taxon>Rhizobiaceae</taxon>
        <taxon>Rhizobium/Agrobacterium group</taxon>
        <taxon>Neorhizobium</taxon>
    </lineage>
</organism>
<dbReference type="SUPFAM" id="SSF158472">
    <property type="entry name" value="HAMP domain-like"/>
    <property type="match status" value="1"/>
</dbReference>
<dbReference type="CDD" id="cd06225">
    <property type="entry name" value="HAMP"/>
    <property type="match status" value="1"/>
</dbReference>
<dbReference type="InterPro" id="IPR036097">
    <property type="entry name" value="HisK_dim/P_sf"/>
</dbReference>
<keyword evidence="11" id="KW-0067">ATP-binding</keyword>
<feature type="domain" description="HAMP" evidence="17">
    <location>
        <begin position="215"/>
        <end position="267"/>
    </location>
</feature>
<dbReference type="RefSeq" id="WP_046666121.1">
    <property type="nucleotide sequence ID" value="NZ_CCRH01000004.1"/>
</dbReference>
<evidence type="ECO:0000256" key="11">
    <source>
        <dbReference type="ARBA" id="ARBA00022840"/>
    </source>
</evidence>
<evidence type="ECO:0000256" key="5">
    <source>
        <dbReference type="ARBA" id="ARBA00022519"/>
    </source>
</evidence>
<evidence type="ECO:0000259" key="17">
    <source>
        <dbReference type="PROSITE" id="PS50885"/>
    </source>
</evidence>
<dbReference type="CDD" id="cd00082">
    <property type="entry name" value="HisKA"/>
    <property type="match status" value="1"/>
</dbReference>
<keyword evidence="6" id="KW-0597">Phosphoprotein</keyword>
<evidence type="ECO:0000256" key="7">
    <source>
        <dbReference type="ARBA" id="ARBA00022679"/>
    </source>
</evidence>
<evidence type="ECO:0000256" key="15">
    <source>
        <dbReference type="SAM" id="Phobius"/>
    </source>
</evidence>
<dbReference type="CDD" id="cd00075">
    <property type="entry name" value="HATPase"/>
    <property type="match status" value="1"/>
</dbReference>
<evidence type="ECO:0000259" key="16">
    <source>
        <dbReference type="PROSITE" id="PS50109"/>
    </source>
</evidence>
<dbReference type="OrthoDB" id="9804645at2"/>
<dbReference type="InterPro" id="IPR036890">
    <property type="entry name" value="HATPase_C_sf"/>
</dbReference>
<dbReference type="InterPro" id="IPR050980">
    <property type="entry name" value="2C_sensor_his_kinase"/>
</dbReference>
<dbReference type="PANTHER" id="PTHR44936">
    <property type="entry name" value="SENSOR PROTEIN CREC"/>
    <property type="match status" value="1"/>
</dbReference>
<dbReference type="PROSITE" id="PS50885">
    <property type="entry name" value="HAMP"/>
    <property type="match status" value="1"/>
</dbReference>
<dbReference type="PANTHER" id="PTHR44936:SF5">
    <property type="entry name" value="SENSOR HISTIDINE KINASE ENVZ"/>
    <property type="match status" value="1"/>
</dbReference>
<dbReference type="PRINTS" id="PR00344">
    <property type="entry name" value="BCTRLSENSOR"/>
</dbReference>
<dbReference type="Gene3D" id="1.10.287.130">
    <property type="match status" value="1"/>
</dbReference>
<dbReference type="PROSITE" id="PS51257">
    <property type="entry name" value="PROKAR_LIPOPROTEIN"/>
    <property type="match status" value="1"/>
</dbReference>
<dbReference type="EC" id="2.7.13.3" evidence="3"/>
<keyword evidence="8 15" id="KW-0812">Transmembrane</keyword>
<keyword evidence="4" id="KW-1003">Cell membrane</keyword>
<dbReference type="Pfam" id="PF00512">
    <property type="entry name" value="HisKA"/>
    <property type="match status" value="1"/>
</dbReference>
<dbReference type="Proteomes" id="UP000046176">
    <property type="component" value="Unassembled WGS sequence"/>
</dbReference>
<reference evidence="18 19" key="1">
    <citation type="submission" date="2014-08" db="EMBL/GenBank/DDBJ databases">
        <authorList>
            <person name="Chen Y.-H."/>
        </authorList>
    </citation>
    <scope>NUCLEOTIDE SEQUENCE [LARGE SCALE GENOMIC DNA]</scope>
</reference>
<feature type="transmembrane region" description="Helical" evidence="15">
    <location>
        <begin position="196"/>
        <end position="214"/>
    </location>
</feature>
<evidence type="ECO:0000256" key="14">
    <source>
        <dbReference type="ARBA" id="ARBA00023136"/>
    </source>
</evidence>
<dbReference type="SUPFAM" id="SSF47384">
    <property type="entry name" value="Homodimeric domain of signal transducing histidine kinase"/>
    <property type="match status" value="1"/>
</dbReference>
<dbReference type="GO" id="GO:0005524">
    <property type="term" value="F:ATP binding"/>
    <property type="evidence" value="ECO:0007669"/>
    <property type="project" value="UniProtKB-KW"/>
</dbReference>
<dbReference type="InterPro" id="IPR003594">
    <property type="entry name" value="HATPase_dom"/>
</dbReference>